<protein>
    <submittedName>
        <fullName evidence="3">Uncharacterized protein</fullName>
    </submittedName>
</protein>
<feature type="compositionally biased region" description="Low complexity" evidence="1">
    <location>
        <begin position="1391"/>
        <end position="1417"/>
    </location>
</feature>
<dbReference type="PANTHER" id="PTHR37544">
    <property type="entry name" value="SPRAY-RELATED"/>
    <property type="match status" value="1"/>
</dbReference>
<evidence type="ECO:0000313" key="3">
    <source>
        <dbReference type="EMBL" id="KAF2149705.1"/>
    </source>
</evidence>
<feature type="transmembrane region" description="Helical" evidence="2">
    <location>
        <begin position="585"/>
        <end position="605"/>
    </location>
</feature>
<name>A0A9P4IWD6_9PEZI</name>
<feature type="transmembrane region" description="Helical" evidence="2">
    <location>
        <begin position="698"/>
        <end position="721"/>
    </location>
</feature>
<feature type="region of interest" description="Disordered" evidence="1">
    <location>
        <begin position="1335"/>
        <end position="1417"/>
    </location>
</feature>
<feature type="transmembrane region" description="Helical" evidence="2">
    <location>
        <begin position="113"/>
        <end position="134"/>
    </location>
</feature>
<feature type="compositionally biased region" description="Basic and acidic residues" evidence="1">
    <location>
        <begin position="39"/>
        <end position="50"/>
    </location>
</feature>
<dbReference type="OrthoDB" id="3912677at2759"/>
<feature type="transmembrane region" description="Helical" evidence="2">
    <location>
        <begin position="146"/>
        <end position="166"/>
    </location>
</feature>
<evidence type="ECO:0000256" key="2">
    <source>
        <dbReference type="SAM" id="Phobius"/>
    </source>
</evidence>
<dbReference type="Pfam" id="PF11915">
    <property type="entry name" value="DUF3433"/>
    <property type="match status" value="2"/>
</dbReference>
<feature type="compositionally biased region" description="Polar residues" evidence="1">
    <location>
        <begin position="24"/>
        <end position="38"/>
    </location>
</feature>
<feature type="transmembrane region" description="Helical" evidence="2">
    <location>
        <begin position="215"/>
        <end position="242"/>
    </location>
</feature>
<keyword evidence="2" id="KW-0812">Transmembrane</keyword>
<accession>A0A9P4IWD6</accession>
<feature type="region of interest" description="Disordered" evidence="1">
    <location>
        <begin position="1301"/>
        <end position="1320"/>
    </location>
</feature>
<gene>
    <name evidence="3" type="ORF">K461DRAFT_323260</name>
</gene>
<keyword evidence="2" id="KW-1133">Transmembrane helix</keyword>
<dbReference type="EMBL" id="ML996090">
    <property type="protein sequence ID" value="KAF2149705.1"/>
    <property type="molecule type" value="Genomic_DNA"/>
</dbReference>
<feature type="transmembrane region" description="Helical" evidence="2">
    <location>
        <begin position="753"/>
        <end position="775"/>
    </location>
</feature>
<feature type="region of interest" description="Disordered" evidence="1">
    <location>
        <begin position="24"/>
        <end position="50"/>
    </location>
</feature>
<feature type="transmembrane region" description="Helical" evidence="2">
    <location>
        <begin position="812"/>
        <end position="833"/>
    </location>
</feature>
<proteinExistence type="predicted"/>
<dbReference type="Proteomes" id="UP000799439">
    <property type="component" value="Unassembled WGS sequence"/>
</dbReference>
<organism evidence="3 4">
    <name type="scientific">Myriangium duriaei CBS 260.36</name>
    <dbReference type="NCBI Taxonomy" id="1168546"/>
    <lineage>
        <taxon>Eukaryota</taxon>
        <taxon>Fungi</taxon>
        <taxon>Dikarya</taxon>
        <taxon>Ascomycota</taxon>
        <taxon>Pezizomycotina</taxon>
        <taxon>Dothideomycetes</taxon>
        <taxon>Dothideomycetidae</taxon>
        <taxon>Myriangiales</taxon>
        <taxon>Myriangiaceae</taxon>
        <taxon>Myriangium</taxon>
    </lineage>
</organism>
<dbReference type="InterPro" id="IPR021840">
    <property type="entry name" value="DUF3433"/>
</dbReference>
<keyword evidence="2" id="KW-0472">Membrane</keyword>
<keyword evidence="4" id="KW-1185">Reference proteome</keyword>
<evidence type="ECO:0000256" key="1">
    <source>
        <dbReference type="SAM" id="MobiDB-lite"/>
    </source>
</evidence>
<feature type="compositionally biased region" description="Low complexity" evidence="1">
    <location>
        <begin position="1335"/>
        <end position="1381"/>
    </location>
</feature>
<sequence>MPGDTPPEIQPLTEDERKDEVISATLSDQGSNNEPSLSNERRPPTISHEARIGPDFIGQLPFETGIANSSADQIWLANNTAKRKSHSSAHQDILSEIRASRGNYIPFWVSIKYLACFFVLLLALAASSVTLWTLSRIHTGFATPAVSRYLWTYGPTALLTVISSLWKPVEYSSQLLQPWSQLCSHSTDAWQGIFLDYVSPMGLVSILKALRARHIVVFSTIIIGMLLQLATIVSTGLLVPIITPTPWEDVQLELLTAFYFNDTIPVQGPTADYATTDSVTDYSVTYEAYALLIDDLPFPDGLQTNLTFQQFALPNGSLFNDTDSKIRAVVDIFQPDVLCEPANLSNFSFVDYYTPYIDMQVSWSHCRTMSDFSFGITSTQDILTEGINGVQTMQCQGTRDTDWFILPLIDVRHNSPTIPAAIFRTHQSNTSDIWGVQIVNAVAAVCTLNYSIKSAEVVYDLAKSPRGVQVGSPLPDEKARLVNHYSRQNFSENVVKNLFILQDGLKIGSSVANYSSNAMYTMMNSTAEVPLDSLYNDAVSFANRAAEFLQYIGVQVGRADLMTSTSRPLVGQMISPSRKLLVSSITSWLMTAAFLIAIVFFILLVSALPRQTLSWPLGSITGVALLLLRIPSLNNLLQGSETMTMEDLEVLSPQFSKAEEMSTPGLTHRSHKTTSAAPAVSRTGTERSKLSNWWRPLLLHPVVFSAITFFCVAIIVVLEVLQHVSSRDRGIAYIHDPNSTSAHLQTRIIPSTVLAIIGILASALKFNILLLAPFANLKKGNTRYGDGINESFLGNLTLFACFRAAHRKNWAVTLALISSFLGSLLTIVGSGLYELVPDPEILSVDLRQMDHWNLTWPDSLKDDGGAATLLTDFIMLNLSYPSLTHAELAFPALEMSADSLQRINNSRLPQFTVTMPALRADLNCSIMPRKHTGIANRSLTYTGSAVLSPSCSTNETVVDWSVSKTTYDGSAVLADMQDLVIPHLSVDDPYGCPSIAFTFGHWNLSSKYSNFDYITMSCYQLMAQVQTNVTFDIPSLTVLAAVPDEGTVTYLNHEGVSTTDASVAVANAFPYRLTDNLHNVALWGPDPFDAVSEGYDQRFGKDASVGLLDAAFRPLDGETPMSIKNAVELSDESQKTLVHSINRFYRHYMAQVINKKMRIPLEGMEKTFEGTWIDTQRVIVQQDRVSKLILQLLLGVILVSGTAAYVVIGTKKVLRHNPCSIAGTASLLAGSRMCTAGFKDEDEVDEYRSDIASWAEQKRQDWSGMRFRMDEWNERDGLRKRRYGIDIDDEHLTIATTRLTTTTTSTSKSTSTTKATTTAKNTSTNKFTTATKLTTTTKSGSTSRPPTSTKSTTTTKSMITTSYASKQTSSSSKPSGTSSVTFNGAATSAITSSNKPGSTLSSTSSEIATSTTTSASPVATMTTMTSTTTTTTIRSSCTPASMTLSLSTAFAQDTGTVKFTQYATVSGSTVVNAMTPTTSNIDLSVATSDALTSCGFWAFLHEQDYVDFSLNWRNDTDQWDCVMYYNNPNDRTESHPPAEFDRHKALDVATRIVCTAEASFD</sequence>
<dbReference type="PANTHER" id="PTHR37544:SF1">
    <property type="entry name" value="PHOSPHORIBOSYLAMINOIMIDAZOLE-SUCCINOCARBOXAMIDE SYNTHASE"/>
    <property type="match status" value="1"/>
</dbReference>
<evidence type="ECO:0000313" key="4">
    <source>
        <dbReference type="Proteomes" id="UP000799439"/>
    </source>
</evidence>
<reference evidence="3" key="1">
    <citation type="journal article" date="2020" name="Stud. Mycol.">
        <title>101 Dothideomycetes genomes: a test case for predicting lifestyles and emergence of pathogens.</title>
        <authorList>
            <person name="Haridas S."/>
            <person name="Albert R."/>
            <person name="Binder M."/>
            <person name="Bloem J."/>
            <person name="Labutti K."/>
            <person name="Salamov A."/>
            <person name="Andreopoulos B."/>
            <person name="Baker S."/>
            <person name="Barry K."/>
            <person name="Bills G."/>
            <person name="Bluhm B."/>
            <person name="Cannon C."/>
            <person name="Castanera R."/>
            <person name="Culley D."/>
            <person name="Daum C."/>
            <person name="Ezra D."/>
            <person name="Gonzalez J."/>
            <person name="Henrissat B."/>
            <person name="Kuo A."/>
            <person name="Liang C."/>
            <person name="Lipzen A."/>
            <person name="Lutzoni F."/>
            <person name="Magnuson J."/>
            <person name="Mondo S."/>
            <person name="Nolan M."/>
            <person name="Ohm R."/>
            <person name="Pangilinan J."/>
            <person name="Park H.-J."/>
            <person name="Ramirez L."/>
            <person name="Alfaro M."/>
            <person name="Sun H."/>
            <person name="Tritt A."/>
            <person name="Yoshinaga Y."/>
            <person name="Zwiers L.-H."/>
            <person name="Turgeon B."/>
            <person name="Goodwin S."/>
            <person name="Spatafora J."/>
            <person name="Crous P."/>
            <person name="Grigoriev I."/>
        </authorList>
    </citation>
    <scope>NUCLEOTIDE SEQUENCE</scope>
    <source>
        <strain evidence="3">CBS 260.36</strain>
    </source>
</reference>
<comment type="caution">
    <text evidence="3">The sequence shown here is derived from an EMBL/GenBank/DDBJ whole genome shotgun (WGS) entry which is preliminary data.</text>
</comment>
<feature type="region of interest" description="Disordered" evidence="1">
    <location>
        <begin position="662"/>
        <end position="681"/>
    </location>
</feature>